<reference evidence="7" key="1">
    <citation type="submission" date="2018-11" db="EMBL/GenBank/DDBJ databases">
        <authorList>
            <consortium name="Pathogen Informatics"/>
        </authorList>
    </citation>
    <scope>NUCLEOTIDE SEQUENCE</scope>
</reference>
<accession>A0A3S5B1B4</accession>
<dbReference type="AlphaFoldDB" id="A0A3S5B1B4"/>
<organism evidence="7 8">
    <name type="scientific">Protopolystoma xenopodis</name>
    <dbReference type="NCBI Taxonomy" id="117903"/>
    <lineage>
        <taxon>Eukaryota</taxon>
        <taxon>Metazoa</taxon>
        <taxon>Spiralia</taxon>
        <taxon>Lophotrochozoa</taxon>
        <taxon>Platyhelminthes</taxon>
        <taxon>Monogenea</taxon>
        <taxon>Polyopisthocotylea</taxon>
        <taxon>Polystomatidea</taxon>
        <taxon>Polystomatidae</taxon>
        <taxon>Protopolystoma</taxon>
    </lineage>
</organism>
<dbReference type="OrthoDB" id="21648at2759"/>
<evidence type="ECO:0000313" key="7">
    <source>
        <dbReference type="EMBL" id="VEL30794.1"/>
    </source>
</evidence>
<comment type="similarity">
    <text evidence="1">Belongs to the AAA ATPase family.</text>
</comment>
<dbReference type="Pfam" id="PF00439">
    <property type="entry name" value="Bromodomain"/>
    <property type="match status" value="1"/>
</dbReference>
<sequence>MYTYIAKNHFFTSSPSPPIQIDPPQTSLPSVTTANTAYGSSLINSGGKTNESILSRVGFQRNLTPTELAIVQHEAGQMQRQLRICLRRVVARLARDRRFLVFTRPVDSDEAPDYHEVISNPMDLGKVRDNVDLHNYTTVEPFVKVGIYIL</sequence>
<dbReference type="GO" id="GO:0006334">
    <property type="term" value="P:nucleosome assembly"/>
    <property type="evidence" value="ECO:0007669"/>
    <property type="project" value="TreeGrafter"/>
</dbReference>
<dbReference type="InterPro" id="IPR045199">
    <property type="entry name" value="ATAD2-like"/>
</dbReference>
<dbReference type="Gene3D" id="1.20.920.10">
    <property type="entry name" value="Bromodomain-like"/>
    <property type="match status" value="1"/>
</dbReference>
<feature type="domain" description="Bromo" evidence="6">
    <location>
        <begin position="102"/>
        <end position="150"/>
    </location>
</feature>
<dbReference type="GO" id="GO:0045815">
    <property type="term" value="P:transcription initiation-coupled chromatin remodeling"/>
    <property type="evidence" value="ECO:0007669"/>
    <property type="project" value="TreeGrafter"/>
</dbReference>
<keyword evidence="2" id="KW-0547">Nucleotide-binding</keyword>
<name>A0A3S5B1B4_9PLAT</name>
<evidence type="ECO:0000256" key="3">
    <source>
        <dbReference type="ARBA" id="ARBA00022840"/>
    </source>
</evidence>
<proteinExistence type="inferred from homology"/>
<dbReference type="GO" id="GO:0042393">
    <property type="term" value="F:histone binding"/>
    <property type="evidence" value="ECO:0007669"/>
    <property type="project" value="TreeGrafter"/>
</dbReference>
<evidence type="ECO:0000256" key="4">
    <source>
        <dbReference type="ARBA" id="ARBA00023117"/>
    </source>
</evidence>
<dbReference type="GO" id="GO:0005524">
    <property type="term" value="F:ATP binding"/>
    <property type="evidence" value="ECO:0007669"/>
    <property type="project" value="UniProtKB-KW"/>
</dbReference>
<evidence type="ECO:0000256" key="1">
    <source>
        <dbReference type="ARBA" id="ARBA00006914"/>
    </source>
</evidence>
<keyword evidence="3" id="KW-0067">ATP-binding</keyword>
<dbReference type="PANTHER" id="PTHR23069">
    <property type="entry name" value="AAA DOMAIN-CONTAINING"/>
    <property type="match status" value="1"/>
</dbReference>
<dbReference type="Proteomes" id="UP000784294">
    <property type="component" value="Unassembled WGS sequence"/>
</dbReference>
<dbReference type="GO" id="GO:0003682">
    <property type="term" value="F:chromatin binding"/>
    <property type="evidence" value="ECO:0007669"/>
    <property type="project" value="TreeGrafter"/>
</dbReference>
<dbReference type="PRINTS" id="PR00503">
    <property type="entry name" value="BROMODOMAIN"/>
</dbReference>
<evidence type="ECO:0000259" key="6">
    <source>
        <dbReference type="PROSITE" id="PS50014"/>
    </source>
</evidence>
<dbReference type="GO" id="GO:0016887">
    <property type="term" value="F:ATP hydrolysis activity"/>
    <property type="evidence" value="ECO:0007669"/>
    <property type="project" value="TreeGrafter"/>
</dbReference>
<dbReference type="EMBL" id="CAAALY010115669">
    <property type="protein sequence ID" value="VEL30794.1"/>
    <property type="molecule type" value="Genomic_DNA"/>
</dbReference>
<evidence type="ECO:0000313" key="8">
    <source>
        <dbReference type="Proteomes" id="UP000784294"/>
    </source>
</evidence>
<dbReference type="InterPro" id="IPR001487">
    <property type="entry name" value="Bromodomain"/>
</dbReference>
<dbReference type="GO" id="GO:0006337">
    <property type="term" value="P:nucleosome disassembly"/>
    <property type="evidence" value="ECO:0007669"/>
    <property type="project" value="TreeGrafter"/>
</dbReference>
<evidence type="ECO:0000256" key="2">
    <source>
        <dbReference type="ARBA" id="ARBA00022741"/>
    </source>
</evidence>
<dbReference type="PANTHER" id="PTHR23069:SF0">
    <property type="entry name" value="TAT-BINDING HOMOLOG 7"/>
    <property type="match status" value="1"/>
</dbReference>
<keyword evidence="4 5" id="KW-0103">Bromodomain</keyword>
<protein>
    <recommendedName>
        <fullName evidence="6">Bromo domain-containing protein</fullName>
    </recommendedName>
</protein>
<dbReference type="GO" id="GO:0005634">
    <property type="term" value="C:nucleus"/>
    <property type="evidence" value="ECO:0007669"/>
    <property type="project" value="TreeGrafter"/>
</dbReference>
<dbReference type="InterPro" id="IPR036427">
    <property type="entry name" value="Bromodomain-like_sf"/>
</dbReference>
<keyword evidence="8" id="KW-1185">Reference proteome</keyword>
<dbReference type="SUPFAM" id="SSF47370">
    <property type="entry name" value="Bromodomain"/>
    <property type="match status" value="1"/>
</dbReference>
<comment type="caution">
    <text evidence="7">The sequence shown here is derived from an EMBL/GenBank/DDBJ whole genome shotgun (WGS) entry which is preliminary data.</text>
</comment>
<gene>
    <name evidence="7" type="ORF">PXEA_LOCUS24234</name>
</gene>
<dbReference type="PROSITE" id="PS50014">
    <property type="entry name" value="BROMODOMAIN_2"/>
    <property type="match status" value="1"/>
</dbReference>
<evidence type="ECO:0000256" key="5">
    <source>
        <dbReference type="PROSITE-ProRule" id="PRU00035"/>
    </source>
</evidence>